<feature type="repeat" description="TPR" evidence="1">
    <location>
        <begin position="390"/>
        <end position="423"/>
    </location>
</feature>
<feature type="compositionally biased region" description="Acidic residues" evidence="3">
    <location>
        <begin position="449"/>
        <end position="459"/>
    </location>
</feature>
<dbReference type="Proteomes" id="UP000265643">
    <property type="component" value="Unassembled WGS sequence"/>
</dbReference>
<evidence type="ECO:0000256" key="4">
    <source>
        <dbReference type="SAM" id="Phobius"/>
    </source>
</evidence>
<gene>
    <name evidence="5" type="ORF">KGMB01110_23010</name>
</gene>
<reference evidence="6" key="1">
    <citation type="submission" date="2018-09" db="EMBL/GenBank/DDBJ databases">
        <title>Draft Genome Sequence of Mediterraneibacter sp. KCTC 15684.</title>
        <authorList>
            <person name="Kim J.S."/>
            <person name="Han K.I."/>
            <person name="Suh M.K."/>
            <person name="Lee K.C."/>
            <person name="Eom M.K."/>
            <person name="Lee J.H."/>
            <person name="Park S.H."/>
            <person name="Kang S.W."/>
            <person name="Park J.E."/>
            <person name="Oh B.S."/>
            <person name="Yu S.Y."/>
            <person name="Choi S.H."/>
            <person name="Lee D.H."/>
            <person name="Yoon H."/>
            <person name="Kim B."/>
            <person name="Yang S.J."/>
            <person name="Lee J.S."/>
        </authorList>
    </citation>
    <scope>NUCLEOTIDE SEQUENCE [LARGE SCALE GENOMIC DNA]</scope>
    <source>
        <strain evidence="6">KCTC 15684</strain>
    </source>
</reference>
<keyword evidence="2" id="KW-0175">Coiled coil</keyword>
<keyword evidence="6" id="KW-1185">Reference proteome</keyword>
<dbReference type="Pfam" id="PF13432">
    <property type="entry name" value="TPR_16"/>
    <property type="match status" value="1"/>
</dbReference>
<dbReference type="PROSITE" id="PS50005">
    <property type="entry name" value="TPR"/>
    <property type="match status" value="2"/>
</dbReference>
<proteinExistence type="predicted"/>
<dbReference type="GO" id="GO:0045892">
    <property type="term" value="P:negative regulation of DNA-templated transcription"/>
    <property type="evidence" value="ECO:0007669"/>
    <property type="project" value="InterPro"/>
</dbReference>
<protein>
    <recommendedName>
        <fullName evidence="7">Tetratricopeptide repeat protein</fullName>
    </recommendedName>
</protein>
<accession>A0A391P2V2</accession>
<name>A0A391P2V2_9FIRM</name>
<dbReference type="SMART" id="SM00028">
    <property type="entry name" value="TPR"/>
    <property type="match status" value="5"/>
</dbReference>
<keyword evidence="4" id="KW-1133">Transmembrane helix</keyword>
<feature type="region of interest" description="Disordered" evidence="3">
    <location>
        <begin position="434"/>
        <end position="459"/>
    </location>
</feature>
<sequence length="459" mass="51244">MNYKDKILYQSNYWYNDGLRKAQIRDLSGAILSLRKSLQYNRENIAARNLLGLVYYGRGEIAEALVEWIISKNLKAHDNIANYYIENVRSSQSELEAYNQAVKKFNQCLTYCEQGGEDLAIIQLKKIVASQPGFLKAQQLLALLYLHTEQYSKALQVLRSARKLDTTDEMTLRYTHEITQKKGKRSREPKERAANTITYKLGNETIIQPASAAMKGVVMKVTAVNLALGIAIGAAILWFLVLPAVIQSRTDANTKQIQEFSQQYAAQQAQISAQKKALDEYRNNSEETQAAVATASSTKDSYENLMTVSDQYNDGSYSNATMAETLLLVNRDSLGTSGQELYDRLAGDIFSAVCDRQYSAGVNDIDVGDYAGAVEALTQVIKMDESYGDGEGLYYLGVAYARNGDIENANTQFKRVIELFPDSDLADQAQEALDGKIQTQSDSSSSYDSYDDESYEDEE</sequence>
<evidence type="ECO:0000313" key="6">
    <source>
        <dbReference type="Proteomes" id="UP000265643"/>
    </source>
</evidence>
<dbReference type="EMBL" id="BHGK01000001">
    <property type="protein sequence ID" value="GCA67865.1"/>
    <property type="molecule type" value="Genomic_DNA"/>
</dbReference>
<dbReference type="PANTHER" id="PTHR44749">
    <property type="entry name" value="SUPPRESSOR OF RPS4-RLD 1"/>
    <property type="match status" value="1"/>
</dbReference>
<evidence type="ECO:0000256" key="1">
    <source>
        <dbReference type="PROSITE-ProRule" id="PRU00339"/>
    </source>
</evidence>
<dbReference type="InterPro" id="IPR044650">
    <property type="entry name" value="SRFR1-like"/>
</dbReference>
<keyword evidence="1" id="KW-0802">TPR repeat</keyword>
<dbReference type="InterPro" id="IPR019734">
    <property type="entry name" value="TPR_rpt"/>
</dbReference>
<feature type="coiled-coil region" evidence="2">
    <location>
        <begin position="257"/>
        <end position="291"/>
    </location>
</feature>
<evidence type="ECO:0000313" key="5">
    <source>
        <dbReference type="EMBL" id="GCA67865.1"/>
    </source>
</evidence>
<dbReference type="SUPFAM" id="SSF48452">
    <property type="entry name" value="TPR-like"/>
    <property type="match status" value="1"/>
</dbReference>
<feature type="transmembrane region" description="Helical" evidence="4">
    <location>
        <begin position="223"/>
        <end position="246"/>
    </location>
</feature>
<keyword evidence="4" id="KW-0812">Transmembrane</keyword>
<evidence type="ECO:0000256" key="2">
    <source>
        <dbReference type="SAM" id="Coils"/>
    </source>
</evidence>
<dbReference type="Gene3D" id="1.25.40.10">
    <property type="entry name" value="Tetratricopeptide repeat domain"/>
    <property type="match status" value="2"/>
</dbReference>
<comment type="caution">
    <text evidence="5">The sequence shown here is derived from an EMBL/GenBank/DDBJ whole genome shotgun (WGS) entry which is preliminary data.</text>
</comment>
<keyword evidence="4" id="KW-0472">Membrane</keyword>
<dbReference type="PANTHER" id="PTHR44749:SF1">
    <property type="entry name" value="TETRATRICOPEPTIDE-LIKE HELICAL DOMAIN-CONTAINING PROTEIN"/>
    <property type="match status" value="1"/>
</dbReference>
<evidence type="ECO:0008006" key="7">
    <source>
        <dbReference type="Google" id="ProtNLM"/>
    </source>
</evidence>
<evidence type="ECO:0000256" key="3">
    <source>
        <dbReference type="SAM" id="MobiDB-lite"/>
    </source>
</evidence>
<dbReference type="InterPro" id="IPR011990">
    <property type="entry name" value="TPR-like_helical_dom_sf"/>
</dbReference>
<feature type="repeat" description="TPR" evidence="1">
    <location>
        <begin position="135"/>
        <end position="168"/>
    </location>
</feature>
<dbReference type="AlphaFoldDB" id="A0A391P2V2"/>
<organism evidence="5 6">
    <name type="scientific">Mediterraneibacter butyricigenes</name>
    <dbReference type="NCBI Taxonomy" id="2316025"/>
    <lineage>
        <taxon>Bacteria</taxon>
        <taxon>Bacillati</taxon>
        <taxon>Bacillota</taxon>
        <taxon>Clostridia</taxon>
        <taxon>Lachnospirales</taxon>
        <taxon>Lachnospiraceae</taxon>
        <taxon>Mediterraneibacter</taxon>
    </lineage>
</organism>
<dbReference type="RefSeq" id="WP_119298489.1">
    <property type="nucleotide sequence ID" value="NZ_BHGK01000001.1"/>
</dbReference>